<feature type="compositionally biased region" description="Pro residues" evidence="1">
    <location>
        <begin position="203"/>
        <end position="216"/>
    </location>
</feature>
<protein>
    <submittedName>
        <fullName evidence="2">Uncharacterized protein</fullName>
    </submittedName>
</protein>
<proteinExistence type="predicted"/>
<dbReference type="EMBL" id="QGTL01000004">
    <property type="protein sequence ID" value="PWV76512.1"/>
    <property type="molecule type" value="Genomic_DNA"/>
</dbReference>
<reference evidence="2 3" key="1">
    <citation type="submission" date="2018-05" db="EMBL/GenBank/DDBJ databases">
        <title>Genomic Encyclopedia of Type Strains, Phase IV (KMG-IV): sequencing the most valuable type-strain genomes for metagenomic binning, comparative biology and taxonomic classification.</title>
        <authorList>
            <person name="Goeker M."/>
        </authorList>
    </citation>
    <scope>NUCLEOTIDE SEQUENCE [LARGE SCALE GENOMIC DNA]</scope>
    <source>
        <strain evidence="2 3">DSM 44717</strain>
    </source>
</reference>
<gene>
    <name evidence="2" type="ORF">DFR69_104620</name>
</gene>
<feature type="region of interest" description="Disordered" evidence="1">
    <location>
        <begin position="262"/>
        <end position="288"/>
    </location>
</feature>
<accession>A0A317NNF1</accession>
<evidence type="ECO:0000313" key="3">
    <source>
        <dbReference type="Proteomes" id="UP000246410"/>
    </source>
</evidence>
<feature type="compositionally biased region" description="Gly residues" evidence="1">
    <location>
        <begin position="168"/>
        <end position="179"/>
    </location>
</feature>
<feature type="region of interest" description="Disordered" evidence="1">
    <location>
        <begin position="118"/>
        <end position="243"/>
    </location>
</feature>
<feature type="region of interest" description="Disordered" evidence="1">
    <location>
        <begin position="1"/>
        <end position="51"/>
    </location>
</feature>
<keyword evidence="3" id="KW-1185">Reference proteome</keyword>
<comment type="caution">
    <text evidence="2">The sequence shown here is derived from an EMBL/GenBank/DDBJ whole genome shotgun (WGS) entry which is preliminary data.</text>
</comment>
<evidence type="ECO:0000256" key="1">
    <source>
        <dbReference type="SAM" id="MobiDB-lite"/>
    </source>
</evidence>
<dbReference type="Proteomes" id="UP000246410">
    <property type="component" value="Unassembled WGS sequence"/>
</dbReference>
<dbReference type="AlphaFoldDB" id="A0A317NNF1"/>
<feature type="compositionally biased region" description="Basic residues" evidence="1">
    <location>
        <begin position="278"/>
        <end position="288"/>
    </location>
</feature>
<feature type="compositionally biased region" description="Low complexity" evidence="1">
    <location>
        <begin position="22"/>
        <end position="39"/>
    </location>
</feature>
<organism evidence="2 3">
    <name type="scientific">Nocardia neocaledoniensis</name>
    <dbReference type="NCBI Taxonomy" id="236511"/>
    <lineage>
        <taxon>Bacteria</taxon>
        <taxon>Bacillati</taxon>
        <taxon>Actinomycetota</taxon>
        <taxon>Actinomycetes</taxon>
        <taxon>Mycobacteriales</taxon>
        <taxon>Nocardiaceae</taxon>
        <taxon>Nocardia</taxon>
    </lineage>
</organism>
<feature type="compositionally biased region" description="Gly residues" evidence="1">
    <location>
        <begin position="1"/>
        <end position="21"/>
    </location>
</feature>
<sequence length="326" mass="32400">MPGAGGMPKPGGGVPGVGGGANPSAGAPGSGGRPKPAAGLPGATGGCPTVGAAASAWSRAGSLGGVPKLVAAGGASPNRSVALVCGWSRFGGGVVAVTSRPGLLDGADGCPNSGVKGWSRRGGGLGTAGVPARPGGGVPSEPRVGRLGDEGAPGPEGVGVLPDSPGAGTAGWGGGGGKSPGLLIKPPDSEPCARTLPRDRPRLPPSSAPPEIPGSPHPETRSPARRRRTSSRGPGPRYPGGRDRQLVVADCSLLVGVASDRRPTAARGCGSRAPARQPRLKPQRRPRSRFRRRCCLVMDRQAWARSAARRLSVRAAIHSFSLASLR</sequence>
<evidence type="ECO:0000313" key="2">
    <source>
        <dbReference type="EMBL" id="PWV76512.1"/>
    </source>
</evidence>
<name>A0A317NNF1_9NOCA</name>